<dbReference type="AlphaFoldDB" id="A0A6A5U0J5"/>
<dbReference type="EMBL" id="ML976987">
    <property type="protein sequence ID" value="KAF1958188.1"/>
    <property type="molecule type" value="Genomic_DNA"/>
</dbReference>
<accession>A0A6A5U0J5</accession>
<keyword evidence="2" id="KW-1185">Reference proteome</keyword>
<evidence type="ECO:0000313" key="1">
    <source>
        <dbReference type="EMBL" id="KAF1958188.1"/>
    </source>
</evidence>
<protein>
    <submittedName>
        <fullName evidence="1">Uncharacterized protein</fullName>
    </submittedName>
</protein>
<organism evidence="1 2">
    <name type="scientific">Byssothecium circinans</name>
    <dbReference type="NCBI Taxonomy" id="147558"/>
    <lineage>
        <taxon>Eukaryota</taxon>
        <taxon>Fungi</taxon>
        <taxon>Dikarya</taxon>
        <taxon>Ascomycota</taxon>
        <taxon>Pezizomycotina</taxon>
        <taxon>Dothideomycetes</taxon>
        <taxon>Pleosporomycetidae</taxon>
        <taxon>Pleosporales</taxon>
        <taxon>Massarineae</taxon>
        <taxon>Massarinaceae</taxon>
        <taxon>Byssothecium</taxon>
    </lineage>
</organism>
<name>A0A6A5U0J5_9PLEO</name>
<reference evidence="1" key="1">
    <citation type="journal article" date="2020" name="Stud. Mycol.">
        <title>101 Dothideomycetes genomes: a test case for predicting lifestyles and emergence of pathogens.</title>
        <authorList>
            <person name="Haridas S."/>
            <person name="Albert R."/>
            <person name="Binder M."/>
            <person name="Bloem J."/>
            <person name="Labutti K."/>
            <person name="Salamov A."/>
            <person name="Andreopoulos B."/>
            <person name="Baker S."/>
            <person name="Barry K."/>
            <person name="Bills G."/>
            <person name="Bluhm B."/>
            <person name="Cannon C."/>
            <person name="Castanera R."/>
            <person name="Culley D."/>
            <person name="Daum C."/>
            <person name="Ezra D."/>
            <person name="Gonzalez J."/>
            <person name="Henrissat B."/>
            <person name="Kuo A."/>
            <person name="Liang C."/>
            <person name="Lipzen A."/>
            <person name="Lutzoni F."/>
            <person name="Magnuson J."/>
            <person name="Mondo S."/>
            <person name="Nolan M."/>
            <person name="Ohm R."/>
            <person name="Pangilinan J."/>
            <person name="Park H.-J."/>
            <person name="Ramirez L."/>
            <person name="Alfaro M."/>
            <person name="Sun H."/>
            <person name="Tritt A."/>
            <person name="Yoshinaga Y."/>
            <person name="Zwiers L.-H."/>
            <person name="Turgeon B."/>
            <person name="Goodwin S."/>
            <person name="Spatafora J."/>
            <person name="Crous P."/>
            <person name="Grigoriev I."/>
        </authorList>
    </citation>
    <scope>NUCLEOTIDE SEQUENCE</scope>
    <source>
        <strain evidence="1">CBS 675.92</strain>
    </source>
</reference>
<gene>
    <name evidence="1" type="ORF">CC80DRAFT_546428</name>
</gene>
<dbReference type="Proteomes" id="UP000800035">
    <property type="component" value="Unassembled WGS sequence"/>
</dbReference>
<sequence length="269" mass="31230">MALLNLGYCGPNILDVHLTSPSLQHQPWIQNNARLRPENALHRVGTTRSDTDIHTLIARTSYTAMDFRVRGWPRKDIEELATMLLARDLKHLHIVVEYGPLYKTPFRPQGSFMKLVTAEKRFEEVELVEIESLRKLKVPVDALIHRNYDKRRGAVLTNPDYEKFFPASLQELTITNPDSKTLVWLRDMRLRRVLKNIKVVELCCGWNWGKPIRWFEKNRQVLDALRGDGIKVKLSAETKIPGGWYDRVGLTLWDAEWAEEEWSAALFTA</sequence>
<proteinExistence type="predicted"/>
<evidence type="ECO:0000313" key="2">
    <source>
        <dbReference type="Proteomes" id="UP000800035"/>
    </source>
</evidence>